<dbReference type="PANTHER" id="PTHR37826:SF2">
    <property type="entry name" value="ZINC-RIBBON DOMAIN-CONTAINING PROTEIN"/>
    <property type="match status" value="1"/>
</dbReference>
<keyword evidence="4" id="KW-1185">Reference proteome</keyword>
<proteinExistence type="predicted"/>
<organism evidence="3 4">
    <name type="scientific">Flaviflexus equikiangi</name>
    <dbReference type="NCBI Taxonomy" id="2758573"/>
    <lineage>
        <taxon>Bacteria</taxon>
        <taxon>Bacillati</taxon>
        <taxon>Actinomycetota</taxon>
        <taxon>Actinomycetes</taxon>
        <taxon>Actinomycetales</taxon>
        <taxon>Actinomycetaceae</taxon>
        <taxon>Flaviflexus</taxon>
    </lineage>
</organism>
<evidence type="ECO:0000313" key="3">
    <source>
        <dbReference type="EMBL" id="MBM9434211.1"/>
    </source>
</evidence>
<dbReference type="Proteomes" id="UP000705983">
    <property type="component" value="Unassembled WGS sequence"/>
</dbReference>
<evidence type="ECO:0000259" key="1">
    <source>
        <dbReference type="Pfam" id="PF09851"/>
    </source>
</evidence>
<dbReference type="Pfam" id="PF13421">
    <property type="entry name" value="Band_7_1"/>
    <property type="match status" value="1"/>
</dbReference>
<dbReference type="InterPro" id="IPR018649">
    <property type="entry name" value="SHOCT"/>
</dbReference>
<dbReference type="CDD" id="cd03408">
    <property type="entry name" value="SPFH_like_u1"/>
    <property type="match status" value="1"/>
</dbReference>
<dbReference type="InterPro" id="IPR033880">
    <property type="entry name" value="SPFH_YdjI"/>
</dbReference>
<reference evidence="4" key="1">
    <citation type="submission" date="2021-02" db="EMBL/GenBank/DDBJ databases">
        <title>Leucobacter sp. CX169.</title>
        <authorList>
            <person name="Cheng Y."/>
        </authorList>
    </citation>
    <scope>NUCLEOTIDE SEQUENCE [LARGE SCALE GENOMIC DNA]</scope>
    <source>
        <strain evidence="4">JY899</strain>
    </source>
</reference>
<evidence type="ECO:0000313" key="4">
    <source>
        <dbReference type="Proteomes" id="UP000705983"/>
    </source>
</evidence>
<accession>A0ABS2THR9</accession>
<dbReference type="PANTHER" id="PTHR37826">
    <property type="entry name" value="FLOTILLIN BAND_7_5 DOMAIN PROTEIN"/>
    <property type="match status" value="1"/>
</dbReference>
<feature type="domain" description="SPFH" evidence="2">
    <location>
        <begin position="56"/>
        <end position="272"/>
    </location>
</feature>
<gene>
    <name evidence="3" type="ORF">JVW63_10950</name>
</gene>
<comment type="caution">
    <text evidence="3">The sequence shown here is derived from an EMBL/GenBank/DDBJ whole genome shotgun (WGS) entry which is preliminary data.</text>
</comment>
<dbReference type="Pfam" id="PF09851">
    <property type="entry name" value="SHOCT"/>
    <property type="match status" value="1"/>
</dbReference>
<dbReference type="EMBL" id="JAFFJS010000007">
    <property type="protein sequence ID" value="MBM9434211.1"/>
    <property type="molecule type" value="Genomic_DNA"/>
</dbReference>
<name>A0ABS2THR9_9ACTO</name>
<sequence length="373" mass="40576">MTIFQAFTGAITSTLADQWKDIIAPGVFDELTVLAPGQLRTSNNGRGANRGSAGVITNGSKIFVPENTAAIVFSQGGIETVITQPGGYEYWDGQSSMFDGSGFGESVIDQVGARFAFGGQTSDDKRVAYLNLREIRGIKFGTRGPLVFHDLSYDTDLEIRAFGAFSVRVIDPVLFVRSFIPPNTFRYDFGSAEARRQLISEFVQSFAAALNALSATHRISQLPSQAHLVAGQIASERLGAGSWPERFGLEVIQVGIENIEFTDDSRDLVREFSSKRMSVRAYEGVDQATSDIAAQQQVARGVGRHGLGDGGGLLFGMNLARSLDPRSARMEPAAPSLSFDEQVEAVRKMKDLLDAGLLTEEQFERKKKEIMGL</sequence>
<dbReference type="RefSeq" id="WP_187997186.1">
    <property type="nucleotide sequence ID" value="NZ_JACEXG010000007.1"/>
</dbReference>
<protein>
    <submittedName>
        <fullName evidence="3">SPFH domain-containing protein</fullName>
    </submittedName>
</protein>
<feature type="domain" description="SHOCT" evidence="1">
    <location>
        <begin position="344"/>
        <end position="371"/>
    </location>
</feature>
<evidence type="ECO:0000259" key="2">
    <source>
        <dbReference type="Pfam" id="PF13421"/>
    </source>
</evidence>